<protein>
    <submittedName>
        <fullName evidence="1">Uncharacterized protein</fullName>
    </submittedName>
</protein>
<dbReference type="Proteomes" id="UP000299102">
    <property type="component" value="Unassembled WGS sequence"/>
</dbReference>
<sequence>MQYDGCHGALHPRSGSKAGYEADKYKEGAQNNTISNFRHERDREHPLFEIHRCRVNFDETRKPTSIGVGVENALQSHDRKSMVLYDQRFPFWFCNVLEKKHPSNLLRSSASITGWASHQKSSTIDAEHVSDKDKRH</sequence>
<accession>A0A4C2AA61</accession>
<comment type="caution">
    <text evidence="1">The sequence shown here is derived from an EMBL/GenBank/DDBJ whole genome shotgun (WGS) entry which is preliminary data.</text>
</comment>
<dbReference type="AlphaFoldDB" id="A0A4C2AA61"/>
<dbReference type="EMBL" id="BGZK01002676">
    <property type="protein sequence ID" value="GBP95757.1"/>
    <property type="molecule type" value="Genomic_DNA"/>
</dbReference>
<keyword evidence="2" id="KW-1185">Reference proteome</keyword>
<evidence type="ECO:0000313" key="2">
    <source>
        <dbReference type="Proteomes" id="UP000299102"/>
    </source>
</evidence>
<name>A0A4C2AA61_EUMVA</name>
<proteinExistence type="predicted"/>
<organism evidence="1 2">
    <name type="scientific">Eumeta variegata</name>
    <name type="common">Bagworm moth</name>
    <name type="synonym">Eumeta japonica</name>
    <dbReference type="NCBI Taxonomy" id="151549"/>
    <lineage>
        <taxon>Eukaryota</taxon>
        <taxon>Metazoa</taxon>
        <taxon>Ecdysozoa</taxon>
        <taxon>Arthropoda</taxon>
        <taxon>Hexapoda</taxon>
        <taxon>Insecta</taxon>
        <taxon>Pterygota</taxon>
        <taxon>Neoptera</taxon>
        <taxon>Endopterygota</taxon>
        <taxon>Lepidoptera</taxon>
        <taxon>Glossata</taxon>
        <taxon>Ditrysia</taxon>
        <taxon>Tineoidea</taxon>
        <taxon>Psychidae</taxon>
        <taxon>Oiketicinae</taxon>
        <taxon>Eumeta</taxon>
    </lineage>
</organism>
<gene>
    <name evidence="1" type="ORF">EVAR_92031_1</name>
</gene>
<reference evidence="1 2" key="1">
    <citation type="journal article" date="2019" name="Commun. Biol.">
        <title>The bagworm genome reveals a unique fibroin gene that provides high tensile strength.</title>
        <authorList>
            <person name="Kono N."/>
            <person name="Nakamura H."/>
            <person name="Ohtoshi R."/>
            <person name="Tomita M."/>
            <person name="Numata K."/>
            <person name="Arakawa K."/>
        </authorList>
    </citation>
    <scope>NUCLEOTIDE SEQUENCE [LARGE SCALE GENOMIC DNA]</scope>
</reference>
<evidence type="ECO:0000313" key="1">
    <source>
        <dbReference type="EMBL" id="GBP95757.1"/>
    </source>
</evidence>